<dbReference type="AlphaFoldDB" id="A0A1B7MGH5"/>
<dbReference type="Proteomes" id="UP000092154">
    <property type="component" value="Unassembled WGS sequence"/>
</dbReference>
<sequence>MITDIGTESVIIGIDWLRFHNPEIDWNTGRFSLSRCPIKCRSKAKRNKPKETKTSAEHPRELN</sequence>
<evidence type="ECO:0000313" key="3">
    <source>
        <dbReference type="Proteomes" id="UP000092154"/>
    </source>
</evidence>
<protein>
    <submittedName>
        <fullName evidence="2">Uncharacterized protein</fullName>
    </submittedName>
</protein>
<gene>
    <name evidence="2" type="ORF">K503DRAFT_703315</name>
</gene>
<feature type="compositionally biased region" description="Basic and acidic residues" evidence="1">
    <location>
        <begin position="49"/>
        <end position="63"/>
    </location>
</feature>
<reference evidence="2 3" key="1">
    <citation type="submission" date="2016-06" db="EMBL/GenBank/DDBJ databases">
        <title>Comparative genomics of the ectomycorrhizal sister species Rhizopogon vinicolor and Rhizopogon vesiculosus (Basidiomycota: Boletales) reveals a divergence of the mating type B locus.</title>
        <authorList>
            <consortium name="DOE Joint Genome Institute"/>
            <person name="Mujic A.B."/>
            <person name="Kuo A."/>
            <person name="Tritt A."/>
            <person name="Lipzen A."/>
            <person name="Chen C."/>
            <person name="Johnson J."/>
            <person name="Sharma A."/>
            <person name="Barry K."/>
            <person name="Grigoriev I.V."/>
            <person name="Spatafora J.W."/>
        </authorList>
    </citation>
    <scope>NUCLEOTIDE SEQUENCE [LARGE SCALE GENOMIC DNA]</scope>
    <source>
        <strain evidence="2 3">AM-OR11-026</strain>
    </source>
</reference>
<keyword evidence="3" id="KW-1185">Reference proteome</keyword>
<dbReference type="Gene3D" id="2.40.70.10">
    <property type="entry name" value="Acid Proteases"/>
    <property type="match status" value="1"/>
</dbReference>
<dbReference type="InParanoid" id="A0A1B7MGH5"/>
<evidence type="ECO:0000256" key="1">
    <source>
        <dbReference type="SAM" id="MobiDB-lite"/>
    </source>
</evidence>
<feature type="region of interest" description="Disordered" evidence="1">
    <location>
        <begin position="42"/>
        <end position="63"/>
    </location>
</feature>
<proteinExistence type="predicted"/>
<dbReference type="EMBL" id="KV449289">
    <property type="protein sequence ID" value="OAX31689.1"/>
    <property type="molecule type" value="Genomic_DNA"/>
</dbReference>
<organism evidence="2 3">
    <name type="scientific">Rhizopogon vinicolor AM-OR11-026</name>
    <dbReference type="NCBI Taxonomy" id="1314800"/>
    <lineage>
        <taxon>Eukaryota</taxon>
        <taxon>Fungi</taxon>
        <taxon>Dikarya</taxon>
        <taxon>Basidiomycota</taxon>
        <taxon>Agaricomycotina</taxon>
        <taxon>Agaricomycetes</taxon>
        <taxon>Agaricomycetidae</taxon>
        <taxon>Boletales</taxon>
        <taxon>Suillineae</taxon>
        <taxon>Rhizopogonaceae</taxon>
        <taxon>Rhizopogon</taxon>
    </lineage>
</organism>
<name>A0A1B7MGH5_9AGAM</name>
<dbReference type="InterPro" id="IPR021109">
    <property type="entry name" value="Peptidase_aspartic_dom_sf"/>
</dbReference>
<dbReference type="OrthoDB" id="5599419at2759"/>
<accession>A0A1B7MGH5</accession>
<evidence type="ECO:0000313" key="2">
    <source>
        <dbReference type="EMBL" id="OAX31689.1"/>
    </source>
</evidence>